<evidence type="ECO:0000313" key="1">
    <source>
        <dbReference type="EMBL" id="AXH00566.1"/>
    </source>
</evidence>
<dbReference type="AlphaFoldDB" id="A0A345ILJ3"/>
<dbReference type="RefSeq" id="WP_114673223.1">
    <property type="nucleotide sequence ID" value="NZ_CP031163.1"/>
</dbReference>
<dbReference type="EMBL" id="CP031163">
    <property type="protein sequence ID" value="AXH00566.1"/>
    <property type="molecule type" value="Genomic_DNA"/>
</dbReference>
<evidence type="ECO:0000313" key="2">
    <source>
        <dbReference type="Proteomes" id="UP000253744"/>
    </source>
</evidence>
<dbReference type="NCBIfam" id="TIGR03737">
    <property type="entry name" value="PRTRC_B"/>
    <property type="match status" value="1"/>
</dbReference>
<proteinExistence type="predicted"/>
<geneLocation type="plasmid" evidence="2">
    <name>pdrdi</name>
</geneLocation>
<dbReference type="Proteomes" id="UP000253744">
    <property type="component" value="Plasmid pDrdI"/>
</dbReference>
<name>A0A345ILJ3_9DEIO</name>
<dbReference type="Pfam" id="PF14460">
    <property type="entry name" value="Prok-E2_D"/>
    <property type="match status" value="1"/>
</dbReference>
<accession>A0A345ILJ3</accession>
<reference evidence="1 2" key="1">
    <citation type="submission" date="2018-07" db="EMBL/GenBank/DDBJ databases">
        <title>Complete Genome and Methylome Analysis of Deinococcus wulumuqiensis NEB 479.</title>
        <authorList>
            <person name="Fomenkov A."/>
            <person name="Luyten Y."/>
            <person name="Vincze T."/>
            <person name="Anton B.P."/>
            <person name="Clark T."/>
            <person name="Roberts R.J."/>
            <person name="Morgan R.D."/>
        </authorList>
    </citation>
    <scope>NUCLEOTIDE SEQUENCE [LARGE SCALE GENOMIC DNA]</scope>
    <source>
        <strain evidence="1 2">NEB 479</strain>
        <plasmid evidence="2">Plasmid pdrdi</plasmid>
    </source>
</reference>
<dbReference type="KEGG" id="dwu:DVJ83_15450"/>
<gene>
    <name evidence="1" type="ORF">DVJ83_15450</name>
</gene>
<protein>
    <submittedName>
        <fullName evidence="1">PRTRC system protein B</fullName>
    </submittedName>
</protein>
<dbReference type="InterPro" id="IPR022280">
    <property type="entry name" value="PRTRC_protein-B"/>
</dbReference>
<dbReference type="InterPro" id="IPR032787">
    <property type="entry name" value="Prok-E2_D"/>
</dbReference>
<sequence length="236" mass="26041">MATITLHSPDLSSQAETWQPTQALVFYRSREQVICMTHPVLTSGKHPELGAARTLSDAQRRDLVQALGAQGLTPTEPGTLAVSPTGVAWWRPAGTAIMHFDAKYEQTRSIARLSGVPVPLPGLVFLASPGRLSVYAAPGETRPSLDTPVFHAPLWNIFQSGLVCQGTTRYPQGVLPADQAAWEEAFFASLFTGPSRTDRYMNWDRSYEELLEEAIRQGTFPEEVLMPSKKTLREVF</sequence>
<keyword evidence="1" id="KW-0614">Plasmid</keyword>
<organism evidence="1 2">
    <name type="scientific">Deinococcus wulumuqiensis</name>
    <dbReference type="NCBI Taxonomy" id="980427"/>
    <lineage>
        <taxon>Bacteria</taxon>
        <taxon>Thermotogati</taxon>
        <taxon>Deinococcota</taxon>
        <taxon>Deinococci</taxon>
        <taxon>Deinococcales</taxon>
        <taxon>Deinococcaceae</taxon>
        <taxon>Deinococcus</taxon>
    </lineage>
</organism>